<comment type="caution">
    <text evidence="4">The sequence shown here is derived from an EMBL/GenBank/DDBJ whole genome shotgun (WGS) entry which is preliminary data.</text>
</comment>
<dbReference type="AlphaFoldDB" id="A0AAX6IFN2"/>
<dbReference type="SMART" id="SM00726">
    <property type="entry name" value="UIM"/>
    <property type="match status" value="2"/>
</dbReference>
<gene>
    <name evidence="4" type="ORF">M6B38_260890</name>
</gene>
<dbReference type="Gene3D" id="3.10.20.90">
    <property type="entry name" value="Phosphatidylinositol 3-kinase Catalytic Subunit, Chain A, domain 1"/>
    <property type="match status" value="1"/>
</dbReference>
<dbReference type="EMBL" id="JANAVB010002395">
    <property type="protein sequence ID" value="KAJ6851175.1"/>
    <property type="molecule type" value="Genomic_DNA"/>
</dbReference>
<evidence type="ECO:0000256" key="1">
    <source>
        <dbReference type="SAM" id="Coils"/>
    </source>
</evidence>
<dbReference type="InterPro" id="IPR029071">
    <property type="entry name" value="Ubiquitin-like_domsf"/>
</dbReference>
<feature type="compositionally biased region" description="Basic and acidic residues" evidence="2">
    <location>
        <begin position="112"/>
        <end position="123"/>
    </location>
</feature>
<organism evidence="4 5">
    <name type="scientific">Iris pallida</name>
    <name type="common">Sweet iris</name>
    <dbReference type="NCBI Taxonomy" id="29817"/>
    <lineage>
        <taxon>Eukaryota</taxon>
        <taxon>Viridiplantae</taxon>
        <taxon>Streptophyta</taxon>
        <taxon>Embryophyta</taxon>
        <taxon>Tracheophyta</taxon>
        <taxon>Spermatophyta</taxon>
        <taxon>Magnoliopsida</taxon>
        <taxon>Liliopsida</taxon>
        <taxon>Asparagales</taxon>
        <taxon>Iridaceae</taxon>
        <taxon>Iridoideae</taxon>
        <taxon>Irideae</taxon>
        <taxon>Iris</taxon>
    </lineage>
</organism>
<dbReference type="GO" id="GO:0043130">
    <property type="term" value="F:ubiquitin binding"/>
    <property type="evidence" value="ECO:0007669"/>
    <property type="project" value="TreeGrafter"/>
</dbReference>
<protein>
    <submittedName>
        <fullName evidence="4">Plant UBX domain-containing protein 8</fullName>
    </submittedName>
</protein>
<evidence type="ECO:0000259" key="3">
    <source>
        <dbReference type="PROSITE" id="PS50033"/>
    </source>
</evidence>
<feature type="compositionally biased region" description="Polar residues" evidence="2">
    <location>
        <begin position="303"/>
        <end position="321"/>
    </location>
</feature>
<reference evidence="4" key="2">
    <citation type="submission" date="2023-04" db="EMBL/GenBank/DDBJ databases">
        <authorList>
            <person name="Bruccoleri R.E."/>
            <person name="Oakeley E.J."/>
            <person name="Faust A.-M."/>
            <person name="Dessus-Babus S."/>
            <person name="Altorfer M."/>
            <person name="Burckhardt D."/>
            <person name="Oertli M."/>
            <person name="Naumann U."/>
            <person name="Petersen F."/>
            <person name="Wong J."/>
        </authorList>
    </citation>
    <scope>NUCLEOTIDE SEQUENCE</scope>
    <source>
        <strain evidence="4">GSM-AAB239-AS_SAM_17_03QT</strain>
        <tissue evidence="4">Leaf</tissue>
    </source>
</reference>
<feature type="region of interest" description="Disordered" evidence="2">
    <location>
        <begin position="282"/>
        <end position="390"/>
    </location>
</feature>
<feature type="domain" description="UBX" evidence="3">
    <location>
        <begin position="524"/>
        <end position="602"/>
    </location>
</feature>
<feature type="coiled-coil region" evidence="1">
    <location>
        <begin position="469"/>
        <end position="504"/>
    </location>
</feature>
<dbReference type="PROSITE" id="PS50330">
    <property type="entry name" value="UIM"/>
    <property type="match status" value="1"/>
</dbReference>
<feature type="compositionally biased region" description="Acidic residues" evidence="2">
    <location>
        <begin position="325"/>
        <end position="339"/>
    </location>
</feature>
<dbReference type="InterPro" id="IPR050730">
    <property type="entry name" value="UBX_domain-protein"/>
</dbReference>
<feature type="compositionally biased region" description="Polar residues" evidence="2">
    <location>
        <begin position="360"/>
        <end position="378"/>
    </location>
</feature>
<dbReference type="InterPro" id="IPR001012">
    <property type="entry name" value="UBX_dom"/>
</dbReference>
<name>A0AAX6IFN2_IRIPA</name>
<dbReference type="Gene3D" id="1.10.8.10">
    <property type="entry name" value="DNA helicase RuvA subunit, C-terminal domain"/>
    <property type="match status" value="1"/>
</dbReference>
<accession>A0AAX6IFN2</accession>
<dbReference type="Proteomes" id="UP001140949">
    <property type="component" value="Unassembled WGS sequence"/>
</dbReference>
<dbReference type="CDD" id="cd01767">
    <property type="entry name" value="UBX"/>
    <property type="match status" value="1"/>
</dbReference>
<dbReference type="PROSITE" id="PS50033">
    <property type="entry name" value="UBX"/>
    <property type="match status" value="1"/>
</dbReference>
<dbReference type="InterPro" id="IPR009060">
    <property type="entry name" value="UBA-like_sf"/>
</dbReference>
<dbReference type="Pfam" id="PF14555">
    <property type="entry name" value="UBA_4"/>
    <property type="match status" value="1"/>
</dbReference>
<evidence type="ECO:0000313" key="5">
    <source>
        <dbReference type="Proteomes" id="UP001140949"/>
    </source>
</evidence>
<dbReference type="PANTHER" id="PTHR23322">
    <property type="entry name" value="FAS-ASSOCIATED PROTEIN"/>
    <property type="match status" value="1"/>
</dbReference>
<reference evidence="4" key="1">
    <citation type="journal article" date="2023" name="GigaByte">
        <title>Genome assembly of the bearded iris, Iris pallida Lam.</title>
        <authorList>
            <person name="Bruccoleri R.E."/>
            <person name="Oakeley E.J."/>
            <person name="Faust A.M.E."/>
            <person name="Altorfer M."/>
            <person name="Dessus-Babus S."/>
            <person name="Burckhardt D."/>
            <person name="Oertli M."/>
            <person name="Naumann U."/>
            <person name="Petersen F."/>
            <person name="Wong J."/>
        </authorList>
    </citation>
    <scope>NUCLEOTIDE SEQUENCE</scope>
    <source>
        <strain evidence="4">GSM-AAB239-AS_SAM_17_03QT</strain>
    </source>
</reference>
<proteinExistence type="predicted"/>
<dbReference type="Pfam" id="PF00789">
    <property type="entry name" value="UBX"/>
    <property type="match status" value="1"/>
</dbReference>
<evidence type="ECO:0000313" key="4">
    <source>
        <dbReference type="EMBL" id="KAJ6851175.1"/>
    </source>
</evidence>
<dbReference type="SUPFAM" id="SSF54236">
    <property type="entry name" value="Ubiquitin-like"/>
    <property type="match status" value="1"/>
</dbReference>
<keyword evidence="1" id="KW-0175">Coiled coil</keyword>
<dbReference type="InterPro" id="IPR003903">
    <property type="entry name" value="UIM_dom"/>
</dbReference>
<feature type="region of interest" description="Disordered" evidence="2">
    <location>
        <begin position="102"/>
        <end position="153"/>
    </location>
</feature>
<sequence length="606" mass="66816">MARPSQEAIDTFVGITGATDSVAVRKLEEHNGDLNAAVNAYFNEGDRPIAHAPSYPAHQNDFMNIDDPIDVEPTVPSFPLLASADRDLNPFALLNSRFSERDLDSEGASELSSREPRVSHPKDISVIPIEVKDGNYQPGSSGRGYRSEDASGHNAPAYGPEVCGDVVMVDEDEDLPSAPVDRSSHDSAHMYSERDPGAAVIPSVNVTGYNHDIEEEMIQAAIEASKREVEESTRRQFDVPDGSNSSKVEKKFPTPEEDELEHAVSLSIKTAEEERALRELGLQIGEQSSSSPSKKVEDVGRVTTANVRQGFVTSNTGTTGKTVIEGDDPSDQEEAEDVEEKPLVRQRSRSIASGTVDAQVVNSPASSPQRQENGNHQPNGDAFPSDEWGGISSVEHDEAVMLEAAMFGGIPEGSSYNFAYPHVLQSDSDRNSTFYPRVPRPPSPTLTAQRLLREQQDDEYLAALQADREKELKATQEEAAAREAALEREKRQEEEARRKLFEEEEFERKLAAKQASLPQEPSSDDQNALTLLIRMPDGSRCGRRFLKSDKLQCLFDYIDIEGLIKPGTYRLVRPYPRKAFTDGECMLALAELGLTNKQEALFLELI</sequence>
<keyword evidence="5" id="KW-1185">Reference proteome</keyword>
<feature type="region of interest" description="Disordered" evidence="2">
    <location>
        <begin position="229"/>
        <end position="262"/>
    </location>
</feature>
<dbReference type="SUPFAM" id="SSF46934">
    <property type="entry name" value="UBA-like"/>
    <property type="match status" value="1"/>
</dbReference>
<dbReference type="CDD" id="cd14351">
    <property type="entry name" value="UBA_Ubx1_like"/>
    <property type="match status" value="1"/>
</dbReference>
<feature type="compositionally biased region" description="Basic and acidic residues" evidence="2">
    <location>
        <begin position="229"/>
        <end position="238"/>
    </location>
</feature>
<dbReference type="PANTHER" id="PTHR23322:SF93">
    <property type="entry name" value="UBX DOMAIN-CONTAINING PROTEIN 8"/>
    <property type="match status" value="1"/>
</dbReference>
<evidence type="ECO:0000256" key="2">
    <source>
        <dbReference type="SAM" id="MobiDB-lite"/>
    </source>
</evidence>
<dbReference type="SMART" id="SM00166">
    <property type="entry name" value="UBX"/>
    <property type="match status" value="1"/>
</dbReference>